<evidence type="ECO:0000256" key="12">
    <source>
        <dbReference type="ARBA" id="ARBA00023257"/>
    </source>
</evidence>
<evidence type="ECO:0000256" key="13">
    <source>
        <dbReference type="ARBA" id="ARBA00023286"/>
    </source>
</evidence>
<evidence type="ECO:0000256" key="10">
    <source>
        <dbReference type="ARBA" id="ARBA00023170"/>
    </source>
</evidence>
<dbReference type="SUPFAM" id="SSF53822">
    <property type="entry name" value="Periplasmic binding protein-like I"/>
    <property type="match status" value="1"/>
</dbReference>
<dbReference type="FunFam" id="3.40.190.10:FF:000060">
    <property type="entry name" value="Glutamate receptor ionotropic, kainate 1"/>
    <property type="match status" value="1"/>
</dbReference>
<evidence type="ECO:0000256" key="4">
    <source>
        <dbReference type="ARBA" id="ARBA00022692"/>
    </source>
</evidence>
<dbReference type="FunFam" id="3.40.190.10:FF:000024">
    <property type="entry name" value="Glutamate receptor, ionotropic, delta 1"/>
    <property type="match status" value="1"/>
</dbReference>
<evidence type="ECO:0008006" key="22">
    <source>
        <dbReference type="Google" id="ProtNLM"/>
    </source>
</evidence>
<dbReference type="OrthoDB" id="5984008at2759"/>
<comment type="similarity">
    <text evidence="1">Belongs to the glutamate-gated ion channel (TC 1.A.10.1) family.</text>
</comment>
<comment type="caution">
    <text evidence="20">The sequence shown here is derived from an EMBL/GenBank/DDBJ whole genome shotgun (WGS) entry which is preliminary data.</text>
</comment>
<feature type="domain" description="Ionotropic glutamate receptor L-glutamate and glycine-binding" evidence="19">
    <location>
        <begin position="503"/>
        <end position="566"/>
    </location>
</feature>
<evidence type="ECO:0000256" key="7">
    <source>
        <dbReference type="ARBA" id="ARBA00023018"/>
    </source>
</evidence>
<keyword evidence="8" id="KW-0406">Ion transport</keyword>
<protein>
    <recommendedName>
        <fullName evidence="22">Lig_chan-Glu_bd domain-containing protein</fullName>
    </recommendedName>
</protein>
<dbReference type="PANTHER" id="PTHR18966">
    <property type="entry name" value="IONOTROPIC GLUTAMATE RECEPTOR"/>
    <property type="match status" value="1"/>
</dbReference>
<dbReference type="Gene3D" id="3.40.50.2300">
    <property type="match status" value="2"/>
</dbReference>
<dbReference type="InterPro" id="IPR001828">
    <property type="entry name" value="ANF_lig-bd_rcpt"/>
</dbReference>
<evidence type="ECO:0000256" key="1">
    <source>
        <dbReference type="ARBA" id="ARBA00008685"/>
    </source>
</evidence>
<evidence type="ECO:0000256" key="6">
    <source>
        <dbReference type="ARBA" id="ARBA00022989"/>
    </source>
</evidence>
<evidence type="ECO:0000256" key="11">
    <source>
        <dbReference type="ARBA" id="ARBA00023180"/>
    </source>
</evidence>
<dbReference type="Proteomes" id="UP000605970">
    <property type="component" value="Unassembled WGS sequence"/>
</dbReference>
<evidence type="ECO:0000256" key="15">
    <source>
        <dbReference type="ARBA" id="ARBA00034104"/>
    </source>
</evidence>
<feature type="transmembrane region" description="Helical" evidence="17">
    <location>
        <begin position="35"/>
        <end position="52"/>
    </location>
</feature>
<dbReference type="Pfam" id="PF01094">
    <property type="entry name" value="ANF_receptor"/>
    <property type="match status" value="1"/>
</dbReference>
<keyword evidence="3" id="KW-1003">Cell membrane</keyword>
<dbReference type="Gene3D" id="3.40.190.10">
    <property type="entry name" value="Periplasmic binding protein-like II"/>
    <property type="match status" value="2"/>
</dbReference>
<evidence type="ECO:0000256" key="3">
    <source>
        <dbReference type="ARBA" id="ARBA00022475"/>
    </source>
</evidence>
<dbReference type="InterPro" id="IPR028082">
    <property type="entry name" value="Peripla_BP_I"/>
</dbReference>
<feature type="compositionally biased region" description="Low complexity" evidence="16">
    <location>
        <begin position="683"/>
        <end position="695"/>
    </location>
</feature>
<dbReference type="SMART" id="SM00918">
    <property type="entry name" value="Lig_chan-Glu_bd"/>
    <property type="match status" value="1"/>
</dbReference>
<feature type="transmembrane region" description="Helical" evidence="17">
    <location>
        <begin position="630"/>
        <end position="651"/>
    </location>
</feature>
<dbReference type="EMBL" id="JABEBT010000111">
    <property type="protein sequence ID" value="KAF7632126.1"/>
    <property type="molecule type" value="Genomic_DNA"/>
</dbReference>
<dbReference type="SUPFAM" id="SSF53850">
    <property type="entry name" value="Periplasmic binding protein-like II"/>
    <property type="match status" value="1"/>
</dbReference>
<dbReference type="Pfam" id="PF00060">
    <property type="entry name" value="Lig_chan"/>
    <property type="match status" value="1"/>
</dbReference>
<reference evidence="20" key="1">
    <citation type="journal article" date="2020" name="Ecol. Evol.">
        <title>Genome structure and content of the rice root-knot nematode (Meloidogyne graminicola).</title>
        <authorList>
            <person name="Phan N.T."/>
            <person name="Danchin E.G.J."/>
            <person name="Klopp C."/>
            <person name="Perfus-Barbeoch L."/>
            <person name="Kozlowski D.K."/>
            <person name="Koutsovoulos G.D."/>
            <person name="Lopez-Roques C."/>
            <person name="Bouchez O."/>
            <person name="Zahm M."/>
            <person name="Besnard G."/>
            <person name="Bellafiore S."/>
        </authorList>
    </citation>
    <scope>NUCLEOTIDE SEQUENCE</scope>
    <source>
        <strain evidence="20">VN-18</strain>
    </source>
</reference>
<gene>
    <name evidence="20" type="ORF">Mgra_00008439</name>
</gene>
<accession>A0A8S9ZFN1</accession>
<dbReference type="InterPro" id="IPR001320">
    <property type="entry name" value="Iontro_rcpt_C"/>
</dbReference>
<evidence type="ECO:0000256" key="2">
    <source>
        <dbReference type="ARBA" id="ARBA00022448"/>
    </source>
</evidence>
<dbReference type="GO" id="GO:0015276">
    <property type="term" value="F:ligand-gated monoatomic ion channel activity"/>
    <property type="evidence" value="ECO:0007669"/>
    <property type="project" value="InterPro"/>
</dbReference>
<evidence type="ECO:0000256" key="16">
    <source>
        <dbReference type="SAM" id="MobiDB-lite"/>
    </source>
</evidence>
<dbReference type="InterPro" id="IPR019594">
    <property type="entry name" value="Glu/Gly-bd"/>
</dbReference>
<feature type="compositionally biased region" description="Low complexity" evidence="16">
    <location>
        <begin position="1034"/>
        <end position="1047"/>
    </location>
</feature>
<sequence>MFKVYIKVTNYIRLFIYIYLGFLNLLVCRNMDYRLYIFIILLILIPLITTHYRSTKIFNIGTLHDAGTQHWRNLRHAIDEWNAKHAKQLGFSIGLVTPSDANANADIRFCDIAQRNIVAIYVPYSGRMLNIPDNRHRHEFSDYRTLLSMCKRLRIPCLVDNIPIYDKGNKFVLKIGPIADILGRALVHLITKMMWSSFTMMYKNSDDLTHLLPLFGLWRQSTNSRIAFRVLQLPTETSSNRYSVFLNHILELKHSNMLIHTENLGTIHSILTQASLLNMTENRNSYLIANMDLRLLEDFLGPAFHCNITGFQFFKNTHSLKFDLNLAMKAVGIIGSALATLQQRQLQPRAQQLLCDADDKWVDGMLLYEQMRKIEADGITHSSFGIQKIEKGDAAIVGITRLPNGSFSEIGVWNDIRKNWIFDNRYEERNKWRFTINERGLPDLRGEKLRAVVYLEEPFVMRKFPNSFSTRPTYLNKQPSIVKDNTFNILHQQRGWPADAIPSFGELNDAEIENDSLLYEGFCIDLLREMAKLLNFTYELVEVVDGAYGVEDEYGHWNGIIGVLQRHEADLSVSALTITYSRISVVDFTLPFMHLGIAILLRRGISTDDGWERSFIPGANFFTFMEPLSLSVWMALGIAYIGVASTMWILAKCSPYEWYDDVSKIDERRKCWRRDGSRRHDPQALQNNALNEQQQSSKTTTLFEKILRQQKKNQFSLLNSLWFAVGSLMQQGSDVIPRAAATRTVAVIWWLFTLIIISSYTAQLAAFLTVERMSTPVESSADLAAQQRIKFGTLSNGSTMEYFRESKIPIYERMWSIMQSTSPSVFVNSSREGISRVRSGNYAYLMESTMIEYWIGEDCQLQTIGGLLDSKGYGIALPKGSPLRDIFSQALLQIIILPFFQNLTYITKLIIFSKAILQLQERTILEALKNKWWKGEHRQRTLVAICEFFVESKRRQSLRLGLCLPGRLINWYFGLTDISYNLNSDQRTTTILRLEGSQLYLDNIPTIVDNDTSDNSEGHIRITTENGTGKTHLSDSTFESDSSFSSEALQEGKEGDGRIIASSHSQSSLEEMDDSLSSLKQCQIITHHSNCQAIARQQKIILKNKQVSSREQPSTLPIYGQNTLVDNEDISTRVSSSCRKISEPVAPNFKSPTAFPQRKNSIRNVFCKMSRTPSIVIGADAHNLLSLQHLIPPTDERLLNRRQSSQDQIPYPPDSKHDNK</sequence>
<evidence type="ECO:0000313" key="20">
    <source>
        <dbReference type="EMBL" id="KAF7632126.1"/>
    </source>
</evidence>
<evidence type="ECO:0000256" key="17">
    <source>
        <dbReference type="SAM" id="Phobius"/>
    </source>
</evidence>
<evidence type="ECO:0000256" key="8">
    <source>
        <dbReference type="ARBA" id="ARBA00023065"/>
    </source>
</evidence>
<keyword evidence="4 17" id="KW-0812">Transmembrane</keyword>
<dbReference type="InterPro" id="IPR015683">
    <property type="entry name" value="Ionotropic_Glu_rcpt"/>
</dbReference>
<evidence type="ECO:0000259" key="19">
    <source>
        <dbReference type="SMART" id="SM00918"/>
    </source>
</evidence>
<organism evidence="20 21">
    <name type="scientific">Meloidogyne graminicola</name>
    <dbReference type="NCBI Taxonomy" id="189291"/>
    <lineage>
        <taxon>Eukaryota</taxon>
        <taxon>Metazoa</taxon>
        <taxon>Ecdysozoa</taxon>
        <taxon>Nematoda</taxon>
        <taxon>Chromadorea</taxon>
        <taxon>Rhabditida</taxon>
        <taxon>Tylenchina</taxon>
        <taxon>Tylenchomorpha</taxon>
        <taxon>Tylenchoidea</taxon>
        <taxon>Meloidogynidae</taxon>
        <taxon>Meloidogyninae</taxon>
        <taxon>Meloidogyne</taxon>
    </lineage>
</organism>
<proteinExistence type="inferred from homology"/>
<evidence type="ECO:0000256" key="14">
    <source>
        <dbReference type="ARBA" id="ARBA00023303"/>
    </source>
</evidence>
<keyword evidence="5" id="KW-0732">Signal</keyword>
<keyword evidence="12" id="KW-0628">Postsynaptic cell membrane</keyword>
<dbReference type="Pfam" id="PF10613">
    <property type="entry name" value="Lig_chan-Glu_bd"/>
    <property type="match status" value="1"/>
</dbReference>
<keyword evidence="11" id="KW-0325">Glycoprotein</keyword>
<keyword evidence="6 17" id="KW-1133">Transmembrane helix</keyword>
<dbReference type="AlphaFoldDB" id="A0A8S9ZFN1"/>
<keyword evidence="10" id="KW-0675">Receptor</keyword>
<evidence type="ECO:0000259" key="18">
    <source>
        <dbReference type="SMART" id="SM00079"/>
    </source>
</evidence>
<feature type="transmembrane region" description="Helical" evidence="17">
    <location>
        <begin position="747"/>
        <end position="770"/>
    </location>
</feature>
<keyword evidence="13" id="KW-1071">Ligand-gated ion channel</keyword>
<feature type="region of interest" description="Disordered" evidence="16">
    <location>
        <begin position="677"/>
        <end position="696"/>
    </location>
</feature>
<feature type="region of interest" description="Disordered" evidence="16">
    <location>
        <begin position="1015"/>
        <end position="1057"/>
    </location>
</feature>
<keyword evidence="14" id="KW-0407">Ion channel</keyword>
<keyword evidence="7" id="KW-0770">Synapse</keyword>
<feature type="transmembrane region" description="Helical" evidence="17">
    <location>
        <begin position="12"/>
        <end position="28"/>
    </location>
</feature>
<evidence type="ECO:0000313" key="21">
    <source>
        <dbReference type="Proteomes" id="UP000605970"/>
    </source>
</evidence>
<feature type="domain" description="Ionotropic glutamate receptor C-terminal" evidence="18">
    <location>
        <begin position="498"/>
        <end position="935"/>
    </location>
</feature>
<comment type="subcellular location">
    <subcellularLocation>
        <location evidence="15">Postsynaptic cell membrane</location>
        <topology evidence="15">Multi-pass membrane protein</topology>
    </subcellularLocation>
</comment>
<dbReference type="Gene3D" id="1.10.287.70">
    <property type="match status" value="1"/>
</dbReference>
<name>A0A8S9ZFN1_9BILA</name>
<evidence type="ECO:0000256" key="9">
    <source>
        <dbReference type="ARBA" id="ARBA00023136"/>
    </source>
</evidence>
<dbReference type="SMART" id="SM00079">
    <property type="entry name" value="PBPe"/>
    <property type="match status" value="1"/>
</dbReference>
<keyword evidence="9 17" id="KW-0472">Membrane</keyword>
<keyword evidence="21" id="KW-1185">Reference proteome</keyword>
<keyword evidence="2" id="KW-0813">Transport</keyword>
<evidence type="ECO:0000256" key="5">
    <source>
        <dbReference type="ARBA" id="ARBA00022729"/>
    </source>
</evidence>
<dbReference type="GO" id="GO:0045211">
    <property type="term" value="C:postsynaptic membrane"/>
    <property type="evidence" value="ECO:0007669"/>
    <property type="project" value="UniProtKB-SubCell"/>
</dbReference>